<comment type="similarity">
    <text evidence="1">Belongs to the universal ribosomal protein uL30 family.</text>
</comment>
<dbReference type="SUPFAM" id="SSF55129">
    <property type="entry name" value="Ribosomal protein L30p/L7e"/>
    <property type="match status" value="1"/>
</dbReference>
<evidence type="ECO:0000256" key="2">
    <source>
        <dbReference type="ARBA" id="ARBA00022980"/>
    </source>
</evidence>
<name>A0ABX8I1A0_9ASCO</name>
<dbReference type="PANTHER" id="PTHR15892:SF2">
    <property type="entry name" value="LARGE RIBOSOMAL SUBUNIT PROTEIN UL30M"/>
    <property type="match status" value="1"/>
</dbReference>
<accession>A0ABX8I1A0</accession>
<keyword evidence="7" id="KW-1185">Reference proteome</keyword>
<dbReference type="EMBL" id="CP076661">
    <property type="protein sequence ID" value="QWU86185.1"/>
    <property type="molecule type" value="Genomic_DNA"/>
</dbReference>
<dbReference type="InterPro" id="IPR036919">
    <property type="entry name" value="Ribo_uL30_ferredoxin-like_sf"/>
</dbReference>
<dbReference type="PANTHER" id="PTHR15892">
    <property type="entry name" value="MITOCHONDRIAL RIBOSOMAL PROTEIN L30"/>
    <property type="match status" value="1"/>
</dbReference>
<protein>
    <recommendedName>
        <fullName evidence="4">Large ribosomal subunit protein uL30m</fullName>
    </recommendedName>
</protein>
<reference evidence="6 7" key="1">
    <citation type="submission" date="2021-06" db="EMBL/GenBank/DDBJ databases">
        <title>Candida outbreak in Lebanon.</title>
        <authorList>
            <person name="Finianos M."/>
        </authorList>
    </citation>
    <scope>NUCLEOTIDE SEQUENCE [LARGE SCALE GENOMIC DNA]</scope>
    <source>
        <strain evidence="6">CA3LBN</strain>
    </source>
</reference>
<dbReference type="Gene3D" id="3.30.1390.20">
    <property type="entry name" value="Ribosomal protein L30, ferredoxin-like fold domain"/>
    <property type="match status" value="1"/>
</dbReference>
<keyword evidence="3" id="KW-0687">Ribonucleoprotein</keyword>
<evidence type="ECO:0000256" key="3">
    <source>
        <dbReference type="ARBA" id="ARBA00023274"/>
    </source>
</evidence>
<gene>
    <name evidence="6" type="ORF">CA3LBN_000403</name>
</gene>
<sequence>MSKNLFYRITQLRSTIGMPPITRKNIKALGLRRRNQTVYQKVSAATAHRLRIVKELVSIDLLEKNQVEDAKKLDKPQWAKGFTQVGKFHPTPNTHNTTMFIRASQRGRLTQSIFSSTFALCFLLVGANQIVPCPVDSVHGNESVVDERLKQAQLNKKEKESS</sequence>
<evidence type="ECO:0000256" key="1">
    <source>
        <dbReference type="ARBA" id="ARBA00007594"/>
    </source>
</evidence>
<dbReference type="Pfam" id="PF00327">
    <property type="entry name" value="Ribosomal_L30"/>
    <property type="match status" value="1"/>
</dbReference>
<dbReference type="Proteomes" id="UP000825434">
    <property type="component" value="Chromosome 1"/>
</dbReference>
<evidence type="ECO:0000259" key="5">
    <source>
        <dbReference type="Pfam" id="PF00327"/>
    </source>
</evidence>
<feature type="domain" description="Large ribosomal subunit protein uL30-like ferredoxin-like fold" evidence="5">
    <location>
        <begin position="7"/>
        <end position="57"/>
    </location>
</feature>
<keyword evidence="2" id="KW-0689">Ribosomal protein</keyword>
<dbReference type="InterPro" id="IPR016082">
    <property type="entry name" value="Ribosomal_uL30_ferredoxin-like"/>
</dbReference>
<evidence type="ECO:0000313" key="6">
    <source>
        <dbReference type="EMBL" id="QWU86185.1"/>
    </source>
</evidence>
<organism evidence="6 7">
    <name type="scientific">Candidozyma haemuli</name>
    <dbReference type="NCBI Taxonomy" id="45357"/>
    <lineage>
        <taxon>Eukaryota</taxon>
        <taxon>Fungi</taxon>
        <taxon>Dikarya</taxon>
        <taxon>Ascomycota</taxon>
        <taxon>Saccharomycotina</taxon>
        <taxon>Pichiomycetes</taxon>
        <taxon>Metschnikowiaceae</taxon>
        <taxon>Candidozyma</taxon>
    </lineage>
</organism>
<proteinExistence type="inferred from homology"/>
<evidence type="ECO:0000313" key="7">
    <source>
        <dbReference type="Proteomes" id="UP000825434"/>
    </source>
</evidence>
<dbReference type="InterPro" id="IPR005996">
    <property type="entry name" value="Ribosomal_uL30_bac-type"/>
</dbReference>
<evidence type="ECO:0000256" key="4">
    <source>
        <dbReference type="ARBA" id="ARBA00035281"/>
    </source>
</evidence>
<dbReference type="CDD" id="cd01658">
    <property type="entry name" value="Ribosomal_L30"/>
    <property type="match status" value="1"/>
</dbReference>